<accession>A0ABX9JKW3</accession>
<evidence type="ECO:0000256" key="1">
    <source>
        <dbReference type="SAM" id="SignalP"/>
    </source>
</evidence>
<organism evidence="2 3">
    <name type="scientific">Archangium gephyra</name>
    <dbReference type="NCBI Taxonomy" id="48"/>
    <lineage>
        <taxon>Bacteria</taxon>
        <taxon>Pseudomonadati</taxon>
        <taxon>Myxococcota</taxon>
        <taxon>Myxococcia</taxon>
        <taxon>Myxococcales</taxon>
        <taxon>Cystobacterineae</taxon>
        <taxon>Archangiaceae</taxon>
        <taxon>Archangium</taxon>
    </lineage>
</organism>
<comment type="caution">
    <text evidence="2">The sequence shown here is derived from an EMBL/GenBank/DDBJ whole genome shotgun (WGS) entry which is preliminary data.</text>
</comment>
<keyword evidence="1" id="KW-0732">Signal</keyword>
<proteinExistence type="predicted"/>
<dbReference type="Proteomes" id="UP000256345">
    <property type="component" value="Unassembled WGS sequence"/>
</dbReference>
<feature type="chain" id="PRO_5046996041" evidence="1">
    <location>
        <begin position="21"/>
        <end position="283"/>
    </location>
</feature>
<dbReference type="EMBL" id="QUMU01000023">
    <property type="protein sequence ID" value="REG19067.1"/>
    <property type="molecule type" value="Genomic_DNA"/>
</dbReference>
<feature type="signal peptide" evidence="1">
    <location>
        <begin position="1"/>
        <end position="20"/>
    </location>
</feature>
<sequence>MSQFARIIVLAVLLPLTSQAATEVRSCISDSKNWLGMGLNSDQPSPAPSSLDTTCGQRTSRLADLAEPIASSSDVVVIRFTSDGQTALPLTSVASPSVTMTVEGQTLPVAYATTAYEIYFGLNQLSTYKHGTLVTLHVTHDSNTEDRYFRLVHRFSPYGLGNTESYFWVPLALFSTDFKSSENGITLASMPVGLAVGGRLYFDNGFYLGGSAVASWLIFKNQGPAEGYNVQSAAIGAVIDVNNYVFVGTAYGLDFRAGATHPGLMFVVGPGPSLLQVFKSTPH</sequence>
<gene>
    <name evidence="2" type="ORF">ATI61_12317</name>
</gene>
<keyword evidence="3" id="KW-1185">Reference proteome</keyword>
<protein>
    <submittedName>
        <fullName evidence="2">Uncharacterized protein</fullName>
    </submittedName>
</protein>
<name>A0ABX9JKW3_9BACT</name>
<dbReference type="RefSeq" id="WP_047860535.1">
    <property type="nucleotide sequence ID" value="NZ_CP011509.1"/>
</dbReference>
<evidence type="ECO:0000313" key="3">
    <source>
        <dbReference type="Proteomes" id="UP000256345"/>
    </source>
</evidence>
<evidence type="ECO:0000313" key="2">
    <source>
        <dbReference type="EMBL" id="REG19067.1"/>
    </source>
</evidence>
<reference evidence="2 3" key="1">
    <citation type="submission" date="2018-08" db="EMBL/GenBank/DDBJ databases">
        <title>Genomic Encyclopedia of Archaeal and Bacterial Type Strains, Phase II (KMG-II): from individual species to whole genera.</title>
        <authorList>
            <person name="Goeker M."/>
        </authorList>
    </citation>
    <scope>NUCLEOTIDE SEQUENCE [LARGE SCALE GENOMIC DNA]</scope>
    <source>
        <strain evidence="2 3">DSM 2261</strain>
    </source>
</reference>